<protein>
    <submittedName>
        <fullName evidence="2">Repressor protein</fullName>
    </submittedName>
</protein>
<accession>Q06370</accession>
<feature type="transmembrane region" description="Helical" evidence="1">
    <location>
        <begin position="20"/>
        <end position="42"/>
    </location>
</feature>
<dbReference type="InterPro" id="IPR021683">
    <property type="entry name" value="DUF3267"/>
</dbReference>
<keyword evidence="1" id="KW-1133">Transmembrane helix</keyword>
<keyword evidence="1" id="KW-0472">Membrane</keyword>
<name>Q06370_9STRE</name>
<gene>
    <name evidence="2" type="primary">par</name>
</gene>
<dbReference type="PIR" id="A36886">
    <property type="entry name" value="A36886"/>
</dbReference>
<feature type="transmembrane region" description="Helical" evidence="1">
    <location>
        <begin position="144"/>
        <end position="171"/>
    </location>
</feature>
<evidence type="ECO:0000256" key="1">
    <source>
        <dbReference type="SAM" id="Phobius"/>
    </source>
</evidence>
<evidence type="ECO:0000313" key="2">
    <source>
        <dbReference type="EMBL" id="BAA02581.1"/>
    </source>
</evidence>
<sequence>MAGEAQMELIEDLNILQRKALSVGLLCASLLLCIPFFFFFSWLSRLTIGISNIFFNYWWEPFFAPFALALLLVIHEGIHGFYFKLFKPENPLKYGTDWRLGLFNATSPGSRYPRSQMLIIYLAPFVLTSLLLTLLLALGTLSPLAYLFLAVIHTAMCVGDFYFSYLLLWKYRSIRFWLRIQKLVLKFLVLNKPSGICTLLVLS</sequence>
<proteinExistence type="predicted"/>
<feature type="transmembrane region" description="Helical" evidence="1">
    <location>
        <begin position="118"/>
        <end position="138"/>
    </location>
</feature>
<feature type="transmembrane region" description="Helical" evidence="1">
    <location>
        <begin position="62"/>
        <end position="83"/>
    </location>
</feature>
<dbReference type="EMBL" id="D13323">
    <property type="protein sequence ID" value="BAA02581.1"/>
    <property type="molecule type" value="Genomic_DNA"/>
</dbReference>
<reference evidence="2" key="1">
    <citation type="journal article" date="1993" name="J. Bacteriol.">
        <title>Molecular characterization of a negative regulator of Streptococcus sobrinus surface protein antigen gene.</title>
        <authorList>
            <person name="Takahashi I."/>
            <person name="Okahashi N."/>
            <person name="Hamada S."/>
        </authorList>
    </citation>
    <scope>NUCLEOTIDE SEQUENCE</scope>
    <source>
        <strain evidence="2">MT3791</strain>
    </source>
</reference>
<organism evidence="2">
    <name type="scientific">Streptococcus sobrinus</name>
    <dbReference type="NCBI Taxonomy" id="1310"/>
    <lineage>
        <taxon>Bacteria</taxon>
        <taxon>Bacillati</taxon>
        <taxon>Bacillota</taxon>
        <taxon>Bacilli</taxon>
        <taxon>Lactobacillales</taxon>
        <taxon>Streptococcaceae</taxon>
        <taxon>Streptococcus</taxon>
    </lineage>
</organism>
<dbReference type="AlphaFoldDB" id="Q06370"/>
<keyword evidence="1" id="KW-0812">Transmembrane</keyword>
<dbReference type="Pfam" id="PF11667">
    <property type="entry name" value="DUF3267"/>
    <property type="match status" value="1"/>
</dbReference>